<dbReference type="RefSeq" id="XP_003150129.1">
    <property type="nucleotide sequence ID" value="XM_003150081.1"/>
</dbReference>
<gene>
    <name evidence="1" type="ORF">LOAG_14586</name>
</gene>
<dbReference type="KEGG" id="loa:LOAG_14586"/>
<dbReference type="InParanoid" id="A0A1S0THI5"/>
<organism evidence="1">
    <name type="scientific">Loa loa</name>
    <name type="common">Eye worm</name>
    <name type="synonym">Filaria loa</name>
    <dbReference type="NCBI Taxonomy" id="7209"/>
    <lineage>
        <taxon>Eukaryota</taxon>
        <taxon>Metazoa</taxon>
        <taxon>Ecdysozoa</taxon>
        <taxon>Nematoda</taxon>
        <taxon>Chromadorea</taxon>
        <taxon>Rhabditida</taxon>
        <taxon>Spirurina</taxon>
        <taxon>Spiruromorpha</taxon>
        <taxon>Filarioidea</taxon>
        <taxon>Onchocercidae</taxon>
        <taxon>Loa</taxon>
    </lineage>
</organism>
<reference evidence="1" key="1">
    <citation type="submission" date="2012-04" db="EMBL/GenBank/DDBJ databases">
        <title>The Genome Sequence of Loa loa.</title>
        <authorList>
            <consortium name="The Broad Institute Genome Sequencing Platform"/>
            <consortium name="Broad Institute Genome Sequencing Center for Infectious Disease"/>
            <person name="Nutman T.B."/>
            <person name="Fink D.L."/>
            <person name="Russ C."/>
            <person name="Young S."/>
            <person name="Zeng Q."/>
            <person name="Gargeya S."/>
            <person name="Alvarado L."/>
            <person name="Berlin A."/>
            <person name="Chapman S.B."/>
            <person name="Chen Z."/>
            <person name="Freedman E."/>
            <person name="Gellesch M."/>
            <person name="Goldberg J."/>
            <person name="Griggs A."/>
            <person name="Gujja S."/>
            <person name="Heilman E.R."/>
            <person name="Heiman D."/>
            <person name="Howarth C."/>
            <person name="Mehta T."/>
            <person name="Neiman D."/>
            <person name="Pearson M."/>
            <person name="Roberts A."/>
            <person name="Saif S."/>
            <person name="Shea T."/>
            <person name="Shenoy N."/>
            <person name="Sisk P."/>
            <person name="Stolte C."/>
            <person name="Sykes S."/>
            <person name="White J."/>
            <person name="Yandava C."/>
            <person name="Haas B."/>
            <person name="Henn M.R."/>
            <person name="Nusbaum C."/>
            <person name="Birren B."/>
        </authorList>
    </citation>
    <scope>NUCLEOTIDE SEQUENCE [LARGE SCALE GENOMIC DNA]</scope>
</reference>
<proteinExistence type="predicted"/>
<dbReference type="CTD" id="9952066"/>
<dbReference type="OrthoDB" id="289038at2759"/>
<dbReference type="EMBL" id="JH712189">
    <property type="protein sequence ID" value="EFO13940.1"/>
    <property type="molecule type" value="Genomic_DNA"/>
</dbReference>
<protein>
    <submittedName>
        <fullName evidence="1">Uncharacterized protein</fullName>
    </submittedName>
</protein>
<evidence type="ECO:0000313" key="1">
    <source>
        <dbReference type="EMBL" id="EFO13940.1"/>
    </source>
</evidence>
<dbReference type="GeneID" id="9952066"/>
<dbReference type="AlphaFoldDB" id="A0A1S0THI5"/>
<name>A0A1S0THI5_LOALO</name>
<sequence length="115" mass="13766">MFVIEPLQNAIINANFTDGMRVDEIVINEYSISEEHCYPTILKAIKSIFAHLLDSEMQFYFLKFFWKHFCSSIRVFCEGKQEQKLRNLLFSFPEVPFYIFWRIRSARSVRITLVN</sequence>
<accession>A0A1S0THI5</accession>